<accession>A0A3R7Q020</accession>
<dbReference type="AlphaFoldDB" id="A0A3R7Q020"/>
<dbReference type="OrthoDB" id="199041at2759"/>
<proteinExistence type="predicted"/>
<dbReference type="EMBL" id="QCYY01003151">
    <property type="protein sequence ID" value="ROT65039.1"/>
    <property type="molecule type" value="Genomic_DNA"/>
</dbReference>
<dbReference type="PANTHER" id="PTHR12890:SF0">
    <property type="entry name" value="PROTEIN-L-HISTIDINE N-PROS-METHYLTRANSFERASE"/>
    <property type="match status" value="1"/>
</dbReference>
<name>A0A3R7Q020_PENVA</name>
<reference evidence="1 2" key="2">
    <citation type="submission" date="2019-01" db="EMBL/GenBank/DDBJ databases">
        <title>The decoding of complex shrimp genome reveals the adaptation for benthos swimmer, frequently molting mechanism and breeding impact on genome.</title>
        <authorList>
            <person name="Sun Y."/>
            <person name="Gao Y."/>
            <person name="Yu Y."/>
        </authorList>
    </citation>
    <scope>NUCLEOTIDE SEQUENCE [LARGE SCALE GENOMIC DNA]</scope>
    <source>
        <tissue evidence="1">Muscle</tissue>
    </source>
</reference>
<organism evidence="1 2">
    <name type="scientific">Penaeus vannamei</name>
    <name type="common">Whiteleg shrimp</name>
    <name type="synonym">Litopenaeus vannamei</name>
    <dbReference type="NCBI Taxonomy" id="6689"/>
    <lineage>
        <taxon>Eukaryota</taxon>
        <taxon>Metazoa</taxon>
        <taxon>Ecdysozoa</taxon>
        <taxon>Arthropoda</taxon>
        <taxon>Crustacea</taxon>
        <taxon>Multicrustacea</taxon>
        <taxon>Malacostraca</taxon>
        <taxon>Eumalacostraca</taxon>
        <taxon>Eucarida</taxon>
        <taxon>Decapoda</taxon>
        <taxon>Dendrobranchiata</taxon>
        <taxon>Penaeoidea</taxon>
        <taxon>Penaeidae</taxon>
        <taxon>Penaeus</taxon>
    </lineage>
</organism>
<comment type="caution">
    <text evidence="1">The sequence shown here is derived from an EMBL/GenBank/DDBJ whole genome shotgun (WGS) entry which is preliminary data.</text>
</comment>
<reference evidence="1 2" key="1">
    <citation type="submission" date="2018-04" db="EMBL/GenBank/DDBJ databases">
        <authorList>
            <person name="Zhang X."/>
            <person name="Yuan J."/>
            <person name="Li F."/>
            <person name="Xiang J."/>
        </authorList>
    </citation>
    <scope>NUCLEOTIDE SEQUENCE [LARGE SCALE GENOMIC DNA]</scope>
    <source>
        <tissue evidence="1">Muscle</tissue>
    </source>
</reference>
<protein>
    <submittedName>
        <fullName evidence="1">Methyltransferase-like protein 9</fullName>
    </submittedName>
</protein>
<dbReference type="PANTHER" id="PTHR12890">
    <property type="entry name" value="DREV PROTEIN"/>
    <property type="match status" value="1"/>
</dbReference>
<dbReference type="SUPFAM" id="SSF53335">
    <property type="entry name" value="S-adenosyl-L-methionine-dependent methyltransferases"/>
    <property type="match status" value="1"/>
</dbReference>
<dbReference type="STRING" id="6689.A0A3R7Q020"/>
<keyword evidence="2" id="KW-1185">Reference proteome</keyword>
<evidence type="ECO:0000313" key="1">
    <source>
        <dbReference type="EMBL" id="ROT65039.1"/>
    </source>
</evidence>
<dbReference type="InterPro" id="IPR007884">
    <property type="entry name" value="METL9"/>
</dbReference>
<dbReference type="GO" id="GO:0032259">
    <property type="term" value="P:methylation"/>
    <property type="evidence" value="ECO:0007669"/>
    <property type="project" value="UniProtKB-KW"/>
</dbReference>
<dbReference type="InterPro" id="IPR029063">
    <property type="entry name" value="SAM-dependent_MTases_sf"/>
</dbReference>
<dbReference type="Gene3D" id="3.40.50.150">
    <property type="entry name" value="Vaccinia Virus protein VP39"/>
    <property type="match status" value="1"/>
</dbReference>
<evidence type="ECO:0000313" key="2">
    <source>
        <dbReference type="Proteomes" id="UP000283509"/>
    </source>
</evidence>
<keyword evidence="1" id="KW-0808">Transferase</keyword>
<sequence>MNPHQPSHFRVLDVRSWMEETGDLEYDVITCLNLLDRCDTPKTLLKDIYRKLRPDGTLVVALVLPFSPYVEYGAADNLPSEELGITGSTIEEQVNSLANEVFPGLGFQLDRWSRLPYLCEGDLDQAFYWLPDVVLILKKMEISEENLYSPSMQELAKEVNLKLDL</sequence>
<dbReference type="GO" id="GO:0106370">
    <property type="term" value="F:protein-L-histidine N-pros-methyltransferase activity"/>
    <property type="evidence" value="ECO:0007669"/>
    <property type="project" value="InterPro"/>
</dbReference>
<gene>
    <name evidence="1" type="ORF">C7M84_017007</name>
</gene>
<keyword evidence="1" id="KW-0489">Methyltransferase</keyword>
<dbReference type="Pfam" id="PF05219">
    <property type="entry name" value="DREV"/>
    <property type="match status" value="1"/>
</dbReference>
<dbReference type="Proteomes" id="UP000283509">
    <property type="component" value="Unassembled WGS sequence"/>
</dbReference>